<dbReference type="GO" id="GO:0003700">
    <property type="term" value="F:DNA-binding transcription factor activity"/>
    <property type="evidence" value="ECO:0007669"/>
    <property type="project" value="InterPro"/>
</dbReference>
<dbReference type="GO" id="GO:0000976">
    <property type="term" value="F:transcription cis-regulatory region binding"/>
    <property type="evidence" value="ECO:0007669"/>
    <property type="project" value="TreeGrafter"/>
</dbReference>
<keyword evidence="3" id="KW-0677">Repeat</keyword>
<dbReference type="CDD" id="cd16320">
    <property type="entry name" value="MraZ_N"/>
    <property type="match status" value="1"/>
</dbReference>
<dbReference type="PANTHER" id="PTHR34701">
    <property type="entry name" value="TRANSCRIPTIONAL REGULATOR MRAZ"/>
    <property type="match status" value="1"/>
</dbReference>
<reference evidence="8" key="1">
    <citation type="submission" date="2018-05" db="EMBL/GenBank/DDBJ databases">
        <authorList>
            <person name="Lanie J.A."/>
            <person name="Ng W.-L."/>
            <person name="Kazmierczak K.M."/>
            <person name="Andrzejewski T.M."/>
            <person name="Davidsen T.M."/>
            <person name="Wayne K.J."/>
            <person name="Tettelin H."/>
            <person name="Glass J.I."/>
            <person name="Rusch D."/>
            <person name="Podicherti R."/>
            <person name="Tsui H.-C.T."/>
            <person name="Winkler M.E."/>
        </authorList>
    </citation>
    <scope>NUCLEOTIDE SEQUENCE</scope>
</reference>
<dbReference type="NCBIfam" id="TIGR00242">
    <property type="entry name" value="division/cell wall cluster transcriptional repressor MraZ"/>
    <property type="match status" value="1"/>
</dbReference>
<organism evidence="8">
    <name type="scientific">marine metagenome</name>
    <dbReference type="NCBI Taxonomy" id="408172"/>
    <lineage>
        <taxon>unclassified sequences</taxon>
        <taxon>metagenomes</taxon>
        <taxon>ecological metagenomes</taxon>
    </lineage>
</organism>
<evidence type="ECO:0000313" key="8">
    <source>
        <dbReference type="EMBL" id="SVC59081.1"/>
    </source>
</evidence>
<dbReference type="Gene3D" id="3.40.1550.20">
    <property type="entry name" value="Transcriptional regulator MraZ domain"/>
    <property type="match status" value="1"/>
</dbReference>
<dbReference type="InterPro" id="IPR003444">
    <property type="entry name" value="MraZ"/>
</dbReference>
<dbReference type="InterPro" id="IPR038619">
    <property type="entry name" value="MraZ_sf"/>
</dbReference>
<dbReference type="InterPro" id="IPR007159">
    <property type="entry name" value="SpoVT-AbrB_dom"/>
</dbReference>
<dbReference type="AlphaFoldDB" id="A0A382NHM3"/>
<keyword evidence="4" id="KW-0805">Transcription regulation</keyword>
<evidence type="ECO:0000256" key="4">
    <source>
        <dbReference type="ARBA" id="ARBA00023015"/>
    </source>
</evidence>
<evidence type="ECO:0000256" key="6">
    <source>
        <dbReference type="ARBA" id="ARBA00023163"/>
    </source>
</evidence>
<dbReference type="CDD" id="cd16321">
    <property type="entry name" value="MraZ_C"/>
    <property type="match status" value="1"/>
</dbReference>
<evidence type="ECO:0000256" key="5">
    <source>
        <dbReference type="ARBA" id="ARBA00023125"/>
    </source>
</evidence>
<dbReference type="GO" id="GO:2000143">
    <property type="term" value="P:negative regulation of DNA-templated transcription initiation"/>
    <property type="evidence" value="ECO:0007669"/>
    <property type="project" value="TreeGrafter"/>
</dbReference>
<name>A0A382NHM3_9ZZZZ</name>
<dbReference type="HAMAP" id="MF_01008">
    <property type="entry name" value="MraZ"/>
    <property type="match status" value="1"/>
</dbReference>
<feature type="domain" description="SpoVT-AbrB" evidence="7">
    <location>
        <begin position="9"/>
        <end position="55"/>
    </location>
</feature>
<proteinExistence type="inferred from homology"/>
<evidence type="ECO:0000259" key="7">
    <source>
        <dbReference type="PROSITE" id="PS51740"/>
    </source>
</evidence>
<dbReference type="PROSITE" id="PS51740">
    <property type="entry name" value="SPOVT_ABRB"/>
    <property type="match status" value="2"/>
</dbReference>
<protein>
    <recommendedName>
        <fullName evidence="1">Transcriptional regulator MraZ</fullName>
    </recommendedName>
</protein>
<evidence type="ECO:0000256" key="2">
    <source>
        <dbReference type="ARBA" id="ARBA00022490"/>
    </source>
</evidence>
<dbReference type="InterPro" id="IPR035644">
    <property type="entry name" value="MraZ_C"/>
</dbReference>
<dbReference type="PANTHER" id="PTHR34701:SF1">
    <property type="entry name" value="TRANSCRIPTIONAL REGULATOR MRAZ"/>
    <property type="match status" value="1"/>
</dbReference>
<dbReference type="EMBL" id="UINC01099647">
    <property type="protein sequence ID" value="SVC59081.1"/>
    <property type="molecule type" value="Genomic_DNA"/>
</dbReference>
<evidence type="ECO:0000256" key="1">
    <source>
        <dbReference type="ARBA" id="ARBA00013860"/>
    </source>
</evidence>
<keyword evidence="2" id="KW-0963">Cytoplasm</keyword>
<dbReference type="InterPro" id="IPR035642">
    <property type="entry name" value="MraZ_N"/>
</dbReference>
<gene>
    <name evidence="8" type="ORF">METZ01_LOCUS311935</name>
</gene>
<evidence type="ECO:0000256" key="3">
    <source>
        <dbReference type="ARBA" id="ARBA00022737"/>
    </source>
</evidence>
<keyword evidence="5" id="KW-0238">DNA-binding</keyword>
<dbReference type="InterPro" id="IPR020603">
    <property type="entry name" value="MraZ_dom"/>
</dbReference>
<dbReference type="InterPro" id="IPR037914">
    <property type="entry name" value="SpoVT-AbrB_sf"/>
</dbReference>
<dbReference type="Pfam" id="PF02381">
    <property type="entry name" value="MraZ"/>
    <property type="match status" value="2"/>
</dbReference>
<dbReference type="SUPFAM" id="SSF89447">
    <property type="entry name" value="AbrB/MazE/MraZ-like"/>
    <property type="match status" value="1"/>
</dbReference>
<keyword evidence="6" id="KW-0804">Transcription</keyword>
<accession>A0A382NHM3</accession>
<sequence length="155" mass="17829">MFNMMFRGLNKISLDAKGRIAIPVRYKDSLSNLSSNLLICTIDQDHCLLLYPLKFWKSIEKKIMALPTLNSTSRRLQRLMVGHAAEIEMDSNGRILIPKELREFAKLTKQAMLVGQGNKFEIWNYDDWNTGREKWLSTKEADLSELPPELGTLSL</sequence>
<feature type="domain" description="SpoVT-AbrB" evidence="7">
    <location>
        <begin position="84"/>
        <end position="127"/>
    </location>
</feature>